<evidence type="ECO:0000256" key="1">
    <source>
        <dbReference type="ARBA" id="ARBA00022441"/>
    </source>
</evidence>
<evidence type="ECO:0000313" key="3">
    <source>
        <dbReference type="EMBL" id="VDM34376.1"/>
    </source>
</evidence>
<reference evidence="3 4" key="2">
    <citation type="submission" date="2018-11" db="EMBL/GenBank/DDBJ databases">
        <authorList>
            <consortium name="Pathogen Informatics"/>
        </authorList>
    </citation>
    <scope>NUCLEOTIDE SEQUENCE [LARGE SCALE GENOMIC DNA]</scope>
</reference>
<dbReference type="OrthoDB" id="45365at2759"/>
<keyword evidence="2" id="KW-0677">Repeat</keyword>
<name>A0A0R3X7M5_HYDTA</name>
<dbReference type="Gene3D" id="2.120.10.80">
    <property type="entry name" value="Kelch-type beta propeller"/>
    <property type="match status" value="2"/>
</dbReference>
<evidence type="ECO:0000256" key="2">
    <source>
        <dbReference type="ARBA" id="ARBA00022737"/>
    </source>
</evidence>
<evidence type="ECO:0000313" key="4">
    <source>
        <dbReference type="Proteomes" id="UP000274429"/>
    </source>
</evidence>
<dbReference type="EMBL" id="UYWX01020874">
    <property type="protein sequence ID" value="VDM34376.1"/>
    <property type="molecule type" value="Genomic_DNA"/>
</dbReference>
<dbReference type="WBParaSite" id="TTAC_0000955001-mRNA-1">
    <property type="protein sequence ID" value="TTAC_0000955001-mRNA-1"/>
    <property type="gene ID" value="TTAC_0000955001"/>
</dbReference>
<accession>A0A0R3X7M5</accession>
<gene>
    <name evidence="3" type="ORF">TTAC_LOCUS9535</name>
</gene>
<dbReference type="AlphaFoldDB" id="A0A0R3X7M5"/>
<dbReference type="Proteomes" id="UP000274429">
    <property type="component" value="Unassembled WGS sequence"/>
</dbReference>
<keyword evidence="1" id="KW-0880">Kelch repeat</keyword>
<dbReference type="STRING" id="6205.A0A0R3X7M5"/>
<dbReference type="InterPro" id="IPR006652">
    <property type="entry name" value="Kelch_1"/>
</dbReference>
<keyword evidence="4" id="KW-1185">Reference proteome</keyword>
<dbReference type="InterPro" id="IPR015915">
    <property type="entry name" value="Kelch-typ_b-propeller"/>
</dbReference>
<dbReference type="SUPFAM" id="SSF117281">
    <property type="entry name" value="Kelch motif"/>
    <property type="match status" value="2"/>
</dbReference>
<sequence length="905" mass="96133">MCSCSPKLKGKALTYNVTFRFSNSSFSCERSLFGSASSLFKRIFDAVGSGGNLECSPVSAVKVCPNTGNVFIDLEESPEAFEAIHQYLHNPAASPFIEDITSQELASAARSFIVTNADVIASSQTGQLSARLFIDVIEGSQSPQHEPSCDVRPFNDADDWVLSERVLFYCSRRIQDREPLDEGNYGTFEDKAARKLNNKIHAPAIDIVTDEIRMTISDTQLVNFGKSPSSQLSLTSSETGEPIQVSEVGRQMSSGSEIVVGAPSLPSVQPVLPMPPLSLPPNRLAYSADKETCLLAKTSLGVGTISIHLGKLEGRLVSISMKRRRAPSGPSSSASSSVAGGGNVAYSTTISLPTSIVLPPSPPPINTTSTAMVMTTATSGLGEYLGLKFHCFDVLTKSNPGGDIKLTQTKGEFSVVNLGAYQLCDCVDKLNSINTSGSVITTLPYRNAAATSRRPTSLARLGVFLELLHYDHYPDECSPSGYIHRRGSILRSFGCLPTPLLEARSAAGACAICSTIEDGQDDESSMITHCILIAGGASQNRCLSSTEILHISRPFSEVDTSTCRRASIISANSDFESVSNFGGYESVSLTAQPGPAMRSPRGRLALAALEKAPCVYACGGCDGNNDLATVECLSFDSKAEYYKKWRSVNSMQQERSCCAVATLADESRIVVMGGQCEGSPLSSVEVYYPDSDRWLSLPPMSEARSQLCAACLSQRNLIVAVGGVSETASTPSTQPFKTSIPNIVECTEFSPSGEAYDPRCGHWIRLPELLNRGPLIGAALVPLSPFSGRLLLIGGSDGLSTITQTQIFDSRTWCWLPGPSLSIGRASPCAVSLTPISTHSTTTVSSGVPCIAVIGGYNLAAGGFLNSVEIVGVTGSSGQISPLNVPSNTSPKVSNSSLNLDFLRY</sequence>
<dbReference type="PANTHER" id="PTHR24412">
    <property type="entry name" value="KELCH PROTEIN"/>
    <property type="match status" value="1"/>
</dbReference>
<protein>
    <submittedName>
        <fullName evidence="5">BTB domain-containing protein</fullName>
    </submittedName>
</protein>
<dbReference type="Pfam" id="PF01344">
    <property type="entry name" value="Kelch_1"/>
    <property type="match status" value="2"/>
</dbReference>
<evidence type="ECO:0000313" key="5">
    <source>
        <dbReference type="WBParaSite" id="TTAC_0000955001-mRNA-1"/>
    </source>
</evidence>
<organism evidence="5">
    <name type="scientific">Hydatigena taeniaeformis</name>
    <name type="common">Feline tapeworm</name>
    <name type="synonym">Taenia taeniaeformis</name>
    <dbReference type="NCBI Taxonomy" id="6205"/>
    <lineage>
        <taxon>Eukaryota</taxon>
        <taxon>Metazoa</taxon>
        <taxon>Spiralia</taxon>
        <taxon>Lophotrochozoa</taxon>
        <taxon>Platyhelminthes</taxon>
        <taxon>Cestoda</taxon>
        <taxon>Eucestoda</taxon>
        <taxon>Cyclophyllidea</taxon>
        <taxon>Taeniidae</taxon>
        <taxon>Hydatigera</taxon>
    </lineage>
</organism>
<proteinExistence type="predicted"/>
<reference evidence="5" key="1">
    <citation type="submission" date="2017-02" db="UniProtKB">
        <authorList>
            <consortium name="WormBaseParasite"/>
        </authorList>
    </citation>
    <scope>IDENTIFICATION</scope>
</reference>
<dbReference type="SMART" id="SM00612">
    <property type="entry name" value="Kelch"/>
    <property type="match status" value="3"/>
</dbReference>
<dbReference type="PANTHER" id="PTHR24412:SF441">
    <property type="entry name" value="KELCH-LIKE PROTEIN 28"/>
    <property type="match status" value="1"/>
</dbReference>